<name>A0A3S0IET8_9BACI</name>
<dbReference type="EMBL" id="RXNT01000004">
    <property type="protein sequence ID" value="RTR33852.1"/>
    <property type="molecule type" value="Genomic_DNA"/>
</dbReference>
<dbReference type="Proteomes" id="UP000271374">
    <property type="component" value="Unassembled WGS sequence"/>
</dbReference>
<accession>A0A3S0IET8</accession>
<evidence type="ECO:0008006" key="3">
    <source>
        <dbReference type="Google" id="ProtNLM"/>
    </source>
</evidence>
<evidence type="ECO:0000313" key="2">
    <source>
        <dbReference type="Proteomes" id="UP000271374"/>
    </source>
</evidence>
<organism evidence="1 2">
    <name type="scientific">Bacillus yapensis</name>
    <dbReference type="NCBI Taxonomy" id="2492960"/>
    <lineage>
        <taxon>Bacteria</taxon>
        <taxon>Bacillati</taxon>
        <taxon>Bacillota</taxon>
        <taxon>Bacilli</taxon>
        <taxon>Bacillales</taxon>
        <taxon>Bacillaceae</taxon>
        <taxon>Bacillus</taxon>
    </lineage>
</organism>
<sequence length="123" mass="14807">MENIVQKLNEIKNKLHRPFPYRDCDRIHEDFQAEFLKLAEEENSLNADFNTYCANIEGTLSYVLKGKTAEIPEGQIALLEISFFDFFQQYRFFETHIIRYTDFLEQYKYHEEARKLLLQVVRS</sequence>
<evidence type="ECO:0000313" key="1">
    <source>
        <dbReference type="EMBL" id="RTR33852.1"/>
    </source>
</evidence>
<dbReference type="RefSeq" id="WP_126407522.1">
    <property type="nucleotide sequence ID" value="NZ_RXNT01000004.1"/>
</dbReference>
<dbReference type="Pfam" id="PF14176">
    <property type="entry name" value="YxiJ"/>
    <property type="match status" value="1"/>
</dbReference>
<dbReference type="AlphaFoldDB" id="A0A3S0IET8"/>
<proteinExistence type="predicted"/>
<keyword evidence="2" id="KW-1185">Reference proteome</keyword>
<reference evidence="1 2" key="1">
    <citation type="submission" date="2018-12" db="EMBL/GenBank/DDBJ databases">
        <title>Bacillus yapensis draft genome sequence.</title>
        <authorList>
            <person name="Yu L."/>
            <person name="Xu X."/>
            <person name="Tang X."/>
        </authorList>
    </citation>
    <scope>NUCLEOTIDE SEQUENCE [LARGE SCALE GENOMIC DNA]</scope>
    <source>
        <strain evidence="1 2">XXST-01</strain>
    </source>
</reference>
<comment type="caution">
    <text evidence="1">The sequence shown here is derived from an EMBL/GenBank/DDBJ whole genome shotgun (WGS) entry which is preliminary data.</text>
</comment>
<protein>
    <recommendedName>
        <fullName evidence="3">YxiJ-like protein</fullName>
    </recommendedName>
</protein>
<gene>
    <name evidence="1" type="ORF">EKG37_06420</name>
</gene>
<dbReference type="OrthoDB" id="2083321at2"/>
<dbReference type="InterPro" id="IPR025551">
    <property type="entry name" value="WapI/YxiJ-like"/>
</dbReference>